<name>A0ACC2IIE8_9PLEO</name>
<protein>
    <submittedName>
        <fullName evidence="1">Uncharacterized protein</fullName>
    </submittedName>
</protein>
<evidence type="ECO:0000313" key="2">
    <source>
        <dbReference type="Proteomes" id="UP001153331"/>
    </source>
</evidence>
<gene>
    <name evidence="1" type="ORF">OPT61_g3249</name>
</gene>
<dbReference type="EMBL" id="JAPHNI010000163">
    <property type="protein sequence ID" value="KAJ8114990.1"/>
    <property type="molecule type" value="Genomic_DNA"/>
</dbReference>
<sequence>MSAPESNTLLRFAKLFKGKRGSGRRSKIVKKTTSGAHIKNDHDVARHASICEVTNNDTISPCGYYTPRPFPKSFVVGRVRKMSGNGGSSRLIVKSGAASNYTDSEPASVPKTTKTEPGDSHKLPTHVSGSSFNRRTGRIRSSSTNVGASTEKPLIDEENRSNEGKHPRPSLSLLLGLQNPHSPYFARRLFSLPDLTDMRGVFEASDNTLYHISELDPQAFEVYRTYVHTGRIGFRPPTNVKAEHVWIACWPLMNAHILGCVVEEVDFADKVMDTLVERLTTSVRPDVETVKHLFDNDKKEIPEALKKLIVNRFIAAQQRSFAPLETLAYPLTFKLSILEAALTHLSRNHSTAAMSGCEYHVHSKTEACYRTKRTLIDVSKDRRLAEAREISARDAEMVSANILNNGVKSIDWEQRRADANKVLRAETGKLWVGFRRLQGGKLKDQREPGPKMDVGTSPIDFGPDCATVEIRDSPTMNGATENCNLTKDPTALSALQNGILKASPIVCSVPSLQTNNNAVFRPKTSPIKPLGQYLQPLIPAELDGSTVVDKCPTASFASSYKPSVDRPSRSESTKTDCVHGEDDVGLSSHTYSDDAQALSSTRGSDLNYERFFTCPGAYPESDVSFLDDGKATI</sequence>
<proteinExistence type="predicted"/>
<dbReference type="Proteomes" id="UP001153331">
    <property type="component" value="Unassembled WGS sequence"/>
</dbReference>
<comment type="caution">
    <text evidence="1">The sequence shown here is derived from an EMBL/GenBank/DDBJ whole genome shotgun (WGS) entry which is preliminary data.</text>
</comment>
<evidence type="ECO:0000313" key="1">
    <source>
        <dbReference type="EMBL" id="KAJ8114990.1"/>
    </source>
</evidence>
<organism evidence="1 2">
    <name type="scientific">Boeremia exigua</name>
    <dbReference type="NCBI Taxonomy" id="749465"/>
    <lineage>
        <taxon>Eukaryota</taxon>
        <taxon>Fungi</taxon>
        <taxon>Dikarya</taxon>
        <taxon>Ascomycota</taxon>
        <taxon>Pezizomycotina</taxon>
        <taxon>Dothideomycetes</taxon>
        <taxon>Pleosporomycetidae</taxon>
        <taxon>Pleosporales</taxon>
        <taxon>Pleosporineae</taxon>
        <taxon>Didymellaceae</taxon>
        <taxon>Boeremia</taxon>
    </lineage>
</organism>
<keyword evidence="2" id="KW-1185">Reference proteome</keyword>
<accession>A0ACC2IIE8</accession>
<reference evidence="1" key="1">
    <citation type="submission" date="2022-11" db="EMBL/GenBank/DDBJ databases">
        <title>Genome Sequence of Boeremia exigua.</title>
        <authorList>
            <person name="Buettner E."/>
        </authorList>
    </citation>
    <scope>NUCLEOTIDE SEQUENCE</scope>
    <source>
        <strain evidence="1">CU02</strain>
    </source>
</reference>